<dbReference type="InterPro" id="IPR018060">
    <property type="entry name" value="HTH_AraC"/>
</dbReference>
<dbReference type="InterPro" id="IPR009057">
    <property type="entry name" value="Homeodomain-like_sf"/>
</dbReference>
<dbReference type="PROSITE" id="PS01124">
    <property type="entry name" value="HTH_ARAC_FAMILY_2"/>
    <property type="match status" value="1"/>
</dbReference>
<evidence type="ECO:0000256" key="3">
    <source>
        <dbReference type="ARBA" id="ARBA00023163"/>
    </source>
</evidence>
<dbReference type="InterPro" id="IPR020449">
    <property type="entry name" value="Tscrpt_reg_AraC-type_HTH"/>
</dbReference>
<dbReference type="GO" id="GO:0003700">
    <property type="term" value="F:DNA-binding transcription factor activity"/>
    <property type="evidence" value="ECO:0007669"/>
    <property type="project" value="InterPro"/>
</dbReference>
<dbReference type="Pfam" id="PF12833">
    <property type="entry name" value="HTH_18"/>
    <property type="match status" value="1"/>
</dbReference>
<evidence type="ECO:0000313" key="6">
    <source>
        <dbReference type="Proteomes" id="UP000000493"/>
    </source>
</evidence>
<protein>
    <submittedName>
        <fullName evidence="5">Transcriptional regulator, AraC family</fullName>
    </submittedName>
</protein>
<reference evidence="6" key="1">
    <citation type="submission" date="2011-06" db="EMBL/GenBank/DDBJ databases">
        <title>The complete genome of chromosome of Runella slithyformis DSM 19594.</title>
        <authorList>
            <consortium name="US DOE Joint Genome Institute (JGI-PGF)"/>
            <person name="Lucas S."/>
            <person name="Han J."/>
            <person name="Lapidus A."/>
            <person name="Bruce D."/>
            <person name="Goodwin L."/>
            <person name="Pitluck S."/>
            <person name="Peters L."/>
            <person name="Kyrpides N."/>
            <person name="Mavromatis K."/>
            <person name="Ivanova N."/>
            <person name="Ovchinnikova G."/>
            <person name="Zhang X."/>
            <person name="Misra M."/>
            <person name="Detter J.C."/>
            <person name="Tapia R."/>
            <person name="Han C."/>
            <person name="Land M."/>
            <person name="Hauser L."/>
            <person name="Markowitz V."/>
            <person name="Cheng J.-F."/>
            <person name="Hugenholtz P."/>
            <person name="Woyke T."/>
            <person name="Wu D."/>
            <person name="Tindall B."/>
            <person name="Faehrich R."/>
            <person name="Brambilla E."/>
            <person name="Klenk H.-P."/>
            <person name="Eisen J.A."/>
        </authorList>
    </citation>
    <scope>NUCLEOTIDE SEQUENCE [LARGE SCALE GENOMIC DNA]</scope>
    <source>
        <strain evidence="6">ATCC 29530 / DSM 19594 / LMG 11500 / NCIMB 11436 / LSU 4</strain>
    </source>
</reference>
<name>A0A7U3ZHT1_RUNSL</name>
<dbReference type="SMART" id="SM00342">
    <property type="entry name" value="HTH_ARAC"/>
    <property type="match status" value="1"/>
</dbReference>
<accession>A0A7U3ZHT1</accession>
<dbReference type="Gene3D" id="1.10.10.60">
    <property type="entry name" value="Homeodomain-like"/>
    <property type="match status" value="2"/>
</dbReference>
<keyword evidence="2" id="KW-0238">DNA-binding</keyword>
<dbReference type="AlphaFoldDB" id="A0A7U3ZHT1"/>
<dbReference type="PANTHER" id="PTHR43280:SF28">
    <property type="entry name" value="HTH-TYPE TRANSCRIPTIONAL ACTIVATOR RHAS"/>
    <property type="match status" value="1"/>
</dbReference>
<dbReference type="Proteomes" id="UP000000493">
    <property type="component" value="Chromosome"/>
</dbReference>
<dbReference type="RefSeq" id="WP_013926754.1">
    <property type="nucleotide sequence ID" value="NC_015703.1"/>
</dbReference>
<feature type="domain" description="HTH araC/xylS-type" evidence="4">
    <location>
        <begin position="189"/>
        <end position="287"/>
    </location>
</feature>
<dbReference type="PRINTS" id="PR00032">
    <property type="entry name" value="HTHARAC"/>
</dbReference>
<organism evidence="5 6">
    <name type="scientific">Runella slithyformis (strain ATCC 29530 / DSM 19594 / LMG 11500 / NCIMB 11436 / LSU 4)</name>
    <dbReference type="NCBI Taxonomy" id="761193"/>
    <lineage>
        <taxon>Bacteria</taxon>
        <taxon>Pseudomonadati</taxon>
        <taxon>Bacteroidota</taxon>
        <taxon>Cytophagia</taxon>
        <taxon>Cytophagales</taxon>
        <taxon>Spirosomataceae</taxon>
        <taxon>Runella</taxon>
    </lineage>
</organism>
<dbReference type="KEGG" id="rsi:Runsl_1004"/>
<proteinExistence type="predicted"/>
<dbReference type="PANTHER" id="PTHR43280">
    <property type="entry name" value="ARAC-FAMILY TRANSCRIPTIONAL REGULATOR"/>
    <property type="match status" value="1"/>
</dbReference>
<reference evidence="5 6" key="2">
    <citation type="journal article" date="2012" name="Stand. Genomic Sci.">
        <title>Complete genome sequence of the aquatic bacterium Runella slithyformis type strain (LSU 4(T)).</title>
        <authorList>
            <person name="Copeland A."/>
            <person name="Zhang X."/>
            <person name="Misra M."/>
            <person name="Lapidus A."/>
            <person name="Nolan M."/>
            <person name="Lucas S."/>
            <person name="Deshpande S."/>
            <person name="Cheng J.F."/>
            <person name="Tapia R."/>
            <person name="Goodwin L.A."/>
            <person name="Pitluck S."/>
            <person name="Liolios K."/>
            <person name="Pagani I."/>
            <person name="Ivanova N."/>
            <person name="Mikhailova N."/>
            <person name="Pati A."/>
            <person name="Chen A."/>
            <person name="Palaniappan K."/>
            <person name="Land M."/>
            <person name="Hauser L."/>
            <person name="Pan C."/>
            <person name="Jeffries C.D."/>
            <person name="Detter J.C."/>
            <person name="Brambilla E.M."/>
            <person name="Rohde M."/>
            <person name="Djao O.D."/>
            <person name="Goker M."/>
            <person name="Sikorski J."/>
            <person name="Tindall B.J."/>
            <person name="Woyke T."/>
            <person name="Bristow J."/>
            <person name="Eisen J.A."/>
            <person name="Markowitz V."/>
            <person name="Hugenholtz P."/>
            <person name="Kyrpides N.C."/>
            <person name="Klenk H.P."/>
            <person name="Mavromatis K."/>
        </authorList>
    </citation>
    <scope>NUCLEOTIDE SEQUENCE [LARGE SCALE GENOMIC DNA]</scope>
    <source>
        <strain evidence="6">ATCC 29530 / DSM 19594 / LMG 11500 / NCIMB 11436 / LSU 4</strain>
    </source>
</reference>
<evidence type="ECO:0000256" key="2">
    <source>
        <dbReference type="ARBA" id="ARBA00023125"/>
    </source>
</evidence>
<evidence type="ECO:0000256" key="1">
    <source>
        <dbReference type="ARBA" id="ARBA00023015"/>
    </source>
</evidence>
<evidence type="ECO:0000259" key="4">
    <source>
        <dbReference type="PROSITE" id="PS01124"/>
    </source>
</evidence>
<dbReference type="EMBL" id="CP002859">
    <property type="protein sequence ID" value="AEI47435.1"/>
    <property type="molecule type" value="Genomic_DNA"/>
</dbReference>
<dbReference type="GO" id="GO:0043565">
    <property type="term" value="F:sequence-specific DNA binding"/>
    <property type="evidence" value="ECO:0007669"/>
    <property type="project" value="InterPro"/>
</dbReference>
<dbReference type="SUPFAM" id="SSF46689">
    <property type="entry name" value="Homeodomain-like"/>
    <property type="match status" value="2"/>
</dbReference>
<keyword evidence="1" id="KW-0805">Transcription regulation</keyword>
<gene>
    <name evidence="5" type="ordered locus">Runsl_1004</name>
</gene>
<dbReference type="PROSITE" id="PS00041">
    <property type="entry name" value="HTH_ARAC_FAMILY_1"/>
    <property type="match status" value="1"/>
</dbReference>
<keyword evidence="3" id="KW-0804">Transcription</keyword>
<dbReference type="InterPro" id="IPR018062">
    <property type="entry name" value="HTH_AraC-typ_CS"/>
</dbReference>
<evidence type="ECO:0000313" key="5">
    <source>
        <dbReference type="EMBL" id="AEI47435.1"/>
    </source>
</evidence>
<keyword evidence="6" id="KW-1185">Reference proteome</keyword>
<sequence length="291" mass="33605">MNKFAFKSTFSLLNADHVQLNKSWNYKDIISPFYRLYLISEGHGTLCNAAQSIALESGYLYLIPSFTSCSYVCPEQLTQYYLHILEDSSDAASLFIANRKIIKVPAFPGDFIHFKRLLELNPERGLLKSENPEDYEKQPVIQEFQQLNNRLSLSAYVETQGIILQLISRFLDTAYFQPEPINTIPFKIAESIRYIQTHLHTNLTVEQLAEKAHQSPDYFSGIFKKNTGERPLAYIQLKRIERAQFLMITSDLTLTEIATETGFESLAYFSRMFKKVTGQPPSVYRKNNRRV</sequence>